<feature type="signal peptide" evidence="2">
    <location>
        <begin position="1"/>
        <end position="19"/>
    </location>
</feature>
<dbReference type="Pfam" id="PF01547">
    <property type="entry name" value="SBP_bac_1"/>
    <property type="match status" value="1"/>
</dbReference>
<feature type="region of interest" description="Disordered" evidence="1">
    <location>
        <begin position="26"/>
        <end position="50"/>
    </location>
</feature>
<dbReference type="PROSITE" id="PS51257">
    <property type="entry name" value="PROKAR_LIPOPROTEIN"/>
    <property type="match status" value="1"/>
</dbReference>
<evidence type="ECO:0000256" key="1">
    <source>
        <dbReference type="SAM" id="MobiDB-lite"/>
    </source>
</evidence>
<dbReference type="PANTHER" id="PTHR43649:SF12">
    <property type="entry name" value="DIACETYLCHITOBIOSE BINDING PROTEIN DASA"/>
    <property type="match status" value="1"/>
</dbReference>
<evidence type="ECO:0000313" key="3">
    <source>
        <dbReference type="EMBL" id="MRN52903.1"/>
    </source>
</evidence>
<name>A0A7X2H3S4_9BACL</name>
<feature type="compositionally biased region" description="Low complexity" evidence="1">
    <location>
        <begin position="26"/>
        <end position="44"/>
    </location>
</feature>
<feature type="chain" id="PRO_5039254720" evidence="2">
    <location>
        <begin position="20"/>
        <end position="454"/>
    </location>
</feature>
<dbReference type="InterPro" id="IPR006059">
    <property type="entry name" value="SBP"/>
</dbReference>
<dbReference type="InterPro" id="IPR050490">
    <property type="entry name" value="Bact_solute-bd_prot1"/>
</dbReference>
<reference evidence="3 4" key="1">
    <citation type="submission" date="2019-11" db="EMBL/GenBank/DDBJ databases">
        <title>Paenibacillus monticola sp. nov., a novel PGPR strain isolated from mountain sample in China.</title>
        <authorList>
            <person name="Zhao Q."/>
            <person name="Li H.-P."/>
            <person name="Zhang J.-L."/>
        </authorList>
    </citation>
    <scope>NUCLEOTIDE SEQUENCE [LARGE SCALE GENOMIC DNA]</scope>
    <source>
        <strain evidence="3 4">LC-T2</strain>
    </source>
</reference>
<dbReference type="SUPFAM" id="SSF53850">
    <property type="entry name" value="Periplasmic binding protein-like II"/>
    <property type="match status" value="1"/>
</dbReference>
<dbReference type="EMBL" id="WJXB01000002">
    <property type="protein sequence ID" value="MRN52903.1"/>
    <property type="molecule type" value="Genomic_DNA"/>
</dbReference>
<sequence>MKKNMFMLVLISVLLVVLAGCGNSASNTNNASPNSSASSEPEATGESPATAEPVTIKVAHWSPEADITPILEAYEAQHPNVTLEYVELSDSGDSVAGMKKLDLLVASGEDLDVAFMPGATDYSQRAGLGLMTPLNDLIAKEGITLSDEYSIDPTIDGNIYALPDTLENYFVLLNKDKLDAAGLAVPTEWTWEEYLEYAKKLTSGSGPSKTYGTYFHTWAMYWELALINQAKNNNLVNEGTVNIDSPEIRQSLELRSKAEQDQIAVPYADTISQKLAYRSEYFTQHAAMIVTGNWMIGSAGGSEEFPATFTTAFAPMPSNASGQPSGVSIANGNYVGILDKTKHQQEAYDFIRWYSTEGEQMQNVYSAWKKQDVDKFIASVKETALSPDKIDADSLAFVIKNALPAPLSVPPTYQGELEEAFTKETELYILKQQDLETTIKNAQQGLQKIVDANK</sequence>
<comment type="caution">
    <text evidence="3">The sequence shown here is derived from an EMBL/GenBank/DDBJ whole genome shotgun (WGS) entry which is preliminary data.</text>
</comment>
<dbReference type="PANTHER" id="PTHR43649">
    <property type="entry name" value="ARABINOSE-BINDING PROTEIN-RELATED"/>
    <property type="match status" value="1"/>
</dbReference>
<gene>
    <name evidence="3" type="ORF">GJB61_07810</name>
</gene>
<dbReference type="Gene3D" id="3.40.190.10">
    <property type="entry name" value="Periplasmic binding protein-like II"/>
    <property type="match status" value="1"/>
</dbReference>
<dbReference type="AlphaFoldDB" id="A0A7X2H3S4"/>
<keyword evidence="4" id="KW-1185">Reference proteome</keyword>
<evidence type="ECO:0000256" key="2">
    <source>
        <dbReference type="SAM" id="SignalP"/>
    </source>
</evidence>
<proteinExistence type="predicted"/>
<organism evidence="3 4">
    <name type="scientific">Paenibacillus monticola</name>
    <dbReference type="NCBI Taxonomy" id="2666075"/>
    <lineage>
        <taxon>Bacteria</taxon>
        <taxon>Bacillati</taxon>
        <taxon>Bacillota</taxon>
        <taxon>Bacilli</taxon>
        <taxon>Bacillales</taxon>
        <taxon>Paenibacillaceae</taxon>
        <taxon>Paenibacillus</taxon>
    </lineage>
</organism>
<accession>A0A7X2H3S4</accession>
<protein>
    <submittedName>
        <fullName evidence="3">Extracellular solute-binding protein</fullName>
    </submittedName>
</protein>
<dbReference type="Proteomes" id="UP000463051">
    <property type="component" value="Unassembled WGS sequence"/>
</dbReference>
<dbReference type="RefSeq" id="WP_154117897.1">
    <property type="nucleotide sequence ID" value="NZ_WJXB01000002.1"/>
</dbReference>
<keyword evidence="2" id="KW-0732">Signal</keyword>
<evidence type="ECO:0000313" key="4">
    <source>
        <dbReference type="Proteomes" id="UP000463051"/>
    </source>
</evidence>